<dbReference type="PANTHER" id="PTHR11106:SF27">
    <property type="entry name" value="MACRO DOMAIN-CONTAINING PROTEIN"/>
    <property type="match status" value="1"/>
</dbReference>
<protein>
    <recommendedName>
        <fullName evidence="1">Macro domain-containing protein</fullName>
    </recommendedName>
</protein>
<proteinExistence type="predicted"/>
<dbReference type="Pfam" id="PF01661">
    <property type="entry name" value="Macro"/>
    <property type="match status" value="1"/>
</dbReference>
<dbReference type="InterPro" id="IPR002589">
    <property type="entry name" value="Macro_dom"/>
</dbReference>
<sequence>MKVTLLQGDITRQATDAVVNAANSSLMGGGGVDGAIHRRGGPGILAECRQLRASRYDQGLPTGEAVATTAGDLPARWVIHTVGPIHSVREDRSELLVSCYRESLRVADELGARSVAFPAISAGSFGWPMEDAARIALGTVRSVVTQVEDVRFVLFDTAAYQTFQQVLQGLGPTDEEIAALLAEQPSERWERLFLLYDGLTEADLQVSWGSEEGPYSEPLNAVISMLVGLKITVVFDWPAWRAFPGGNGLDQAPVADAARLATTLIRGERFSDGTIHAAIQNGTFHAILRRLRHWYEHERQ</sequence>
<dbReference type="AlphaFoldDB" id="A0A5M3VWG6"/>
<dbReference type="PROSITE" id="PS51154">
    <property type="entry name" value="MACRO"/>
    <property type="match status" value="1"/>
</dbReference>
<dbReference type="Gene3D" id="3.40.220.10">
    <property type="entry name" value="Leucine Aminopeptidase, subunit E, domain 1"/>
    <property type="match status" value="1"/>
</dbReference>
<dbReference type="EMBL" id="BLAD01000040">
    <property type="protein sequence ID" value="GER99442.1"/>
    <property type="molecule type" value="Genomic_DNA"/>
</dbReference>
<dbReference type="NCBIfam" id="NF001664">
    <property type="entry name" value="PRK00431.1-6"/>
    <property type="match status" value="1"/>
</dbReference>
<keyword evidence="3" id="KW-1185">Reference proteome</keyword>
<dbReference type="PANTHER" id="PTHR11106">
    <property type="entry name" value="GANGLIOSIDE INDUCED DIFFERENTIATION ASSOCIATED PROTEIN 2-RELATED"/>
    <property type="match status" value="1"/>
</dbReference>
<accession>A0A5M3VWG6</accession>
<dbReference type="OrthoDB" id="6194521at2"/>
<evidence type="ECO:0000313" key="2">
    <source>
        <dbReference type="EMBL" id="GER99442.1"/>
    </source>
</evidence>
<dbReference type="SUPFAM" id="SSF52949">
    <property type="entry name" value="Macro domain-like"/>
    <property type="match status" value="1"/>
</dbReference>
<dbReference type="InterPro" id="IPR043472">
    <property type="entry name" value="Macro_dom-like"/>
</dbReference>
<gene>
    <name evidence="2" type="ORF">Acor_15060</name>
</gene>
<feature type="domain" description="Macro" evidence="1">
    <location>
        <begin position="1"/>
        <end position="171"/>
    </location>
</feature>
<dbReference type="Proteomes" id="UP000334990">
    <property type="component" value="Unassembled WGS sequence"/>
</dbReference>
<evidence type="ECO:0000313" key="3">
    <source>
        <dbReference type="Proteomes" id="UP000334990"/>
    </source>
</evidence>
<dbReference type="Pfam" id="PF20118">
    <property type="entry name" value="DUF6508"/>
    <property type="match status" value="1"/>
</dbReference>
<reference evidence="2 3" key="1">
    <citation type="submission" date="2019-10" db="EMBL/GenBank/DDBJ databases">
        <title>Whole genome shotgun sequence of Acrocarpospora corrugata NBRC 13972.</title>
        <authorList>
            <person name="Ichikawa N."/>
            <person name="Kimura A."/>
            <person name="Kitahashi Y."/>
            <person name="Komaki H."/>
            <person name="Oguchi A."/>
        </authorList>
    </citation>
    <scope>NUCLEOTIDE SEQUENCE [LARGE SCALE GENOMIC DNA]</scope>
    <source>
        <strain evidence="2 3">NBRC 13972</strain>
    </source>
</reference>
<evidence type="ECO:0000259" key="1">
    <source>
        <dbReference type="PROSITE" id="PS51154"/>
    </source>
</evidence>
<dbReference type="CDD" id="cd02908">
    <property type="entry name" value="Macro_OAADPr_deacetylase"/>
    <property type="match status" value="1"/>
</dbReference>
<dbReference type="InterPro" id="IPR045425">
    <property type="entry name" value="DUF6508"/>
</dbReference>
<dbReference type="SMART" id="SM00506">
    <property type="entry name" value="A1pp"/>
    <property type="match status" value="1"/>
</dbReference>
<name>A0A5M3VWG6_9ACTN</name>
<comment type="caution">
    <text evidence="2">The sequence shown here is derived from an EMBL/GenBank/DDBJ whole genome shotgun (WGS) entry which is preliminary data.</text>
</comment>
<organism evidence="2 3">
    <name type="scientific">Acrocarpospora corrugata</name>
    <dbReference type="NCBI Taxonomy" id="35763"/>
    <lineage>
        <taxon>Bacteria</taxon>
        <taxon>Bacillati</taxon>
        <taxon>Actinomycetota</taxon>
        <taxon>Actinomycetes</taxon>
        <taxon>Streptosporangiales</taxon>
        <taxon>Streptosporangiaceae</taxon>
        <taxon>Acrocarpospora</taxon>
    </lineage>
</organism>